<keyword evidence="1" id="KW-0479">Metal-binding</keyword>
<evidence type="ECO:0000313" key="5">
    <source>
        <dbReference type="Proteomes" id="UP001174136"/>
    </source>
</evidence>
<evidence type="ECO:0000259" key="3">
    <source>
        <dbReference type="PROSITE" id="PS50157"/>
    </source>
</evidence>
<evidence type="ECO:0000256" key="2">
    <source>
        <dbReference type="SAM" id="MobiDB-lite"/>
    </source>
</evidence>
<evidence type="ECO:0000313" key="4">
    <source>
        <dbReference type="EMBL" id="KAK0148422.1"/>
    </source>
</evidence>
<dbReference type="SMART" id="SM00355">
    <property type="entry name" value="ZnF_C2H2"/>
    <property type="match status" value="3"/>
</dbReference>
<keyword evidence="5" id="KW-1185">Reference proteome</keyword>
<accession>A0AA47MXG4</accession>
<name>A0AA47MXG4_MERPO</name>
<dbReference type="PANTHER" id="PTHR31912:SF34">
    <property type="entry name" value="NOTOCHORD-RELATED PROTEIN"/>
    <property type="match status" value="1"/>
</dbReference>
<keyword evidence="1" id="KW-0862">Zinc</keyword>
<evidence type="ECO:0000256" key="1">
    <source>
        <dbReference type="PROSITE-ProRule" id="PRU00042"/>
    </source>
</evidence>
<dbReference type="PROSITE" id="PS00028">
    <property type="entry name" value="ZINC_FINGER_C2H2_1"/>
    <property type="match status" value="1"/>
</dbReference>
<proteinExistence type="predicted"/>
<dbReference type="GO" id="GO:0008270">
    <property type="term" value="F:zinc ion binding"/>
    <property type="evidence" value="ECO:0007669"/>
    <property type="project" value="UniProtKB-KW"/>
</dbReference>
<dbReference type="AlphaFoldDB" id="A0AA47MXG4"/>
<organism evidence="4 5">
    <name type="scientific">Merluccius polli</name>
    <name type="common">Benguela hake</name>
    <name type="synonym">Merluccius cadenati</name>
    <dbReference type="NCBI Taxonomy" id="89951"/>
    <lineage>
        <taxon>Eukaryota</taxon>
        <taxon>Metazoa</taxon>
        <taxon>Chordata</taxon>
        <taxon>Craniata</taxon>
        <taxon>Vertebrata</taxon>
        <taxon>Euteleostomi</taxon>
        <taxon>Actinopterygii</taxon>
        <taxon>Neopterygii</taxon>
        <taxon>Teleostei</taxon>
        <taxon>Neoteleostei</taxon>
        <taxon>Acanthomorphata</taxon>
        <taxon>Zeiogadaria</taxon>
        <taxon>Gadariae</taxon>
        <taxon>Gadiformes</taxon>
        <taxon>Gadoidei</taxon>
        <taxon>Merlucciidae</taxon>
        <taxon>Merluccius</taxon>
    </lineage>
</organism>
<dbReference type="PROSITE" id="PS50157">
    <property type="entry name" value="ZINC_FINGER_C2H2_2"/>
    <property type="match status" value="1"/>
</dbReference>
<dbReference type="PANTHER" id="PTHR31912">
    <property type="entry name" value="IP13529P"/>
    <property type="match status" value="1"/>
</dbReference>
<keyword evidence="1" id="KW-0863">Zinc-finger</keyword>
<feature type="compositionally biased region" description="Acidic residues" evidence="2">
    <location>
        <begin position="133"/>
        <end position="147"/>
    </location>
</feature>
<dbReference type="InterPro" id="IPR013087">
    <property type="entry name" value="Znf_C2H2_type"/>
</dbReference>
<feature type="domain" description="C2H2-type" evidence="3">
    <location>
        <begin position="34"/>
        <end position="64"/>
    </location>
</feature>
<dbReference type="EMBL" id="JAOPHQ010002026">
    <property type="protein sequence ID" value="KAK0148422.1"/>
    <property type="molecule type" value="Genomic_DNA"/>
</dbReference>
<feature type="region of interest" description="Disordered" evidence="2">
    <location>
        <begin position="133"/>
        <end position="152"/>
    </location>
</feature>
<gene>
    <name evidence="4" type="ORF">N1851_011247</name>
</gene>
<sequence length="794" mass="90627">MWKCKLCVFSSNLKIQLLRHYRLYHGQYSTVSLLPCLYNSCMCTFSTFNSLKVHLSRIHAGKRKVDGDTTGHFIALFVILNSHLLREKCPFRACTFKTNVYSTFNAHRCREHQNTCDYDDIIVQNDVNVSQDSDIEQDPGELTDENETTPVAGGSNEKLAEQLQFNLAAFFLKMQTVLHVSQRATQEIIEHVDQLFLLSEPVKKNNCPFTDTLAVSESNVLHKSVTAEGPLSTAKRRKTYYEEKFPLIRPVEYLIESSQHTFMYVPILSTLQQLLKKTDVLEKVKETPSKLPGQYLSHCDGSYCHENALLSDEGQKCSLILYVDDFEIANPLGTSRKIHKVCTVYWTLANLPAKYRSALHSTQLALLCNSNDVREFGFSKVFAPLLKDLRTLEEVGVYIEAFGDCVKGTVFSVAADNLAAHALAGFNESFRSTYFCRFCLTTQTEMQVSDAVTGVNLRTKDLHDSLVQEVQEGDTEQGYGVKRSCVLSDHLKYFHPLTGFPPDVLHDLFEGVVPVELAHCLKSMIAKKYFTLEELNRAILFFPYQHSDKVDRPHPIPQTFVSRGTIGGNGHDNHTLLRLLPLLIGSRVPEGDKFWEVLMDLKDIVELAVSHSFTDETIQYMACKILDHRQLLQEVLPSLRLRPKHHFIEHYPHLIKCFGPLVHLWTMRFEGKHKIFKKIVHDTNNYKNVLKTLSERHQSMMAFYLSSPRFFKPSVQTSKVESVYVDSLPVDTHVLISSMTDSSSVYRTKQVTIEGTTFVTGMFVCTETHAALPEFKEIRNIFLIQNDIFFLLKD</sequence>
<protein>
    <recommendedName>
        <fullName evidence="3">C2H2-type domain-containing protein</fullName>
    </recommendedName>
</protein>
<dbReference type="Proteomes" id="UP001174136">
    <property type="component" value="Unassembled WGS sequence"/>
</dbReference>
<reference evidence="4" key="1">
    <citation type="journal article" date="2023" name="Front. Mar. Sci.">
        <title>A new Merluccius polli reference genome to investigate the effects of global change in West African waters.</title>
        <authorList>
            <person name="Mateo J.L."/>
            <person name="Blanco-Fernandez C."/>
            <person name="Garcia-Vazquez E."/>
            <person name="Machado-Schiaffino G."/>
        </authorList>
    </citation>
    <scope>NUCLEOTIDE SEQUENCE</scope>
    <source>
        <strain evidence="4">C29</strain>
        <tissue evidence="4">Fin</tissue>
    </source>
</reference>
<dbReference type="Gene3D" id="3.30.160.60">
    <property type="entry name" value="Classic Zinc Finger"/>
    <property type="match status" value="1"/>
</dbReference>
<comment type="caution">
    <text evidence="4">The sequence shown here is derived from an EMBL/GenBank/DDBJ whole genome shotgun (WGS) entry which is preliminary data.</text>
</comment>